<evidence type="ECO:0000313" key="8">
    <source>
        <dbReference type="EMBL" id="MEX5284822.1"/>
    </source>
</evidence>
<dbReference type="PANTHER" id="PTHR34773">
    <property type="entry name" value="FLAGELLAR SECRETION CHAPERONE FLIS"/>
    <property type="match status" value="1"/>
</dbReference>
<reference evidence="8 9" key="1">
    <citation type="submission" date="2023-04" db="EMBL/GenBank/DDBJ databases">
        <title>Genome Sequence of Selenomonas sputigena ATCC 33150.</title>
        <authorList>
            <person name="Miller D.P."/>
            <person name="Anvari S."/>
            <person name="Polson S.W."/>
            <person name="Macdonald M."/>
            <person name="Mcdowell J.V."/>
        </authorList>
    </citation>
    <scope>NUCLEOTIDE SEQUENCE [LARGE SCALE GENOMIC DNA]</scope>
    <source>
        <strain evidence="8 9">ATCC 33150</strain>
    </source>
</reference>
<dbReference type="NCBIfam" id="TIGR00208">
    <property type="entry name" value="fliS"/>
    <property type="match status" value="1"/>
</dbReference>
<dbReference type="Gene3D" id="1.20.120.340">
    <property type="entry name" value="Flagellar protein FliS"/>
    <property type="match status" value="1"/>
</dbReference>
<keyword evidence="4 6" id="KW-1005">Bacterial flagellum biogenesis</keyword>
<dbReference type="PIRSF" id="PIRSF039090">
    <property type="entry name" value="Flis"/>
    <property type="match status" value="1"/>
</dbReference>
<feature type="compositionally biased region" description="Low complexity" evidence="7">
    <location>
        <begin position="129"/>
        <end position="138"/>
    </location>
</feature>
<dbReference type="CDD" id="cd16098">
    <property type="entry name" value="FliS"/>
    <property type="match status" value="1"/>
</dbReference>
<feature type="compositionally biased region" description="Pro residues" evidence="7">
    <location>
        <begin position="139"/>
        <end position="152"/>
    </location>
</feature>
<keyword evidence="8" id="KW-0969">Cilium</keyword>
<gene>
    <name evidence="8" type="primary">fliS</name>
    <name evidence="8" type="ORF">QCO44_04075</name>
</gene>
<dbReference type="InterPro" id="IPR003713">
    <property type="entry name" value="FliS"/>
</dbReference>
<dbReference type="EMBL" id="JARVLH010000002">
    <property type="protein sequence ID" value="MEX5284822.1"/>
    <property type="molecule type" value="Genomic_DNA"/>
</dbReference>
<sequence>MVNAAAEAYKRQQIMTATPEALTLMLYNGALRFMSEGKEALEKKDYETANNLIIKAEKIITEFRVTLDFNYEISHQLLPLYNYVYDCLVRGNMESDTSKIDEAADIIRELRDAWAQAMKKARVERSGEGEAAAAGAPSPAAPAPVPPQQGAS</sequence>
<dbReference type="SUPFAM" id="SSF101116">
    <property type="entry name" value="Flagellar export chaperone FliS"/>
    <property type="match status" value="1"/>
</dbReference>
<dbReference type="Pfam" id="PF02561">
    <property type="entry name" value="FliS"/>
    <property type="match status" value="1"/>
</dbReference>
<evidence type="ECO:0000256" key="3">
    <source>
        <dbReference type="ARBA" id="ARBA00022490"/>
    </source>
</evidence>
<keyword evidence="8" id="KW-0966">Cell projection</keyword>
<evidence type="ECO:0000313" key="9">
    <source>
        <dbReference type="Proteomes" id="UP001559623"/>
    </source>
</evidence>
<dbReference type="InterPro" id="IPR036584">
    <property type="entry name" value="FliS_sf"/>
</dbReference>
<comment type="caution">
    <text evidence="8">The sequence shown here is derived from an EMBL/GenBank/DDBJ whole genome shotgun (WGS) entry which is preliminary data.</text>
</comment>
<feature type="region of interest" description="Disordered" evidence="7">
    <location>
        <begin position="125"/>
        <end position="152"/>
    </location>
</feature>
<keyword evidence="8" id="KW-0282">Flagellum</keyword>
<accession>A0ABV3X3Q9</accession>
<comment type="subcellular location">
    <subcellularLocation>
        <location evidence="1 6">Cytoplasm</location>
        <location evidence="1 6">Cytosol</location>
    </subcellularLocation>
</comment>
<evidence type="ECO:0000256" key="2">
    <source>
        <dbReference type="ARBA" id="ARBA00008787"/>
    </source>
</evidence>
<evidence type="ECO:0000256" key="7">
    <source>
        <dbReference type="SAM" id="MobiDB-lite"/>
    </source>
</evidence>
<comment type="similarity">
    <text evidence="2 6">Belongs to the FliS family.</text>
</comment>
<keyword evidence="9" id="KW-1185">Reference proteome</keyword>
<organism evidence="8 9">
    <name type="scientific">Selenomonas sputigena</name>
    <dbReference type="NCBI Taxonomy" id="69823"/>
    <lineage>
        <taxon>Bacteria</taxon>
        <taxon>Bacillati</taxon>
        <taxon>Bacillota</taxon>
        <taxon>Negativicutes</taxon>
        <taxon>Selenomonadales</taxon>
        <taxon>Selenomonadaceae</taxon>
        <taxon>Selenomonas</taxon>
    </lineage>
</organism>
<keyword evidence="3 6" id="KW-0963">Cytoplasm</keyword>
<evidence type="ECO:0000256" key="6">
    <source>
        <dbReference type="PIRNR" id="PIRNR039090"/>
    </source>
</evidence>
<dbReference type="RefSeq" id="WP_368846543.1">
    <property type="nucleotide sequence ID" value="NZ_CP194411.1"/>
</dbReference>
<keyword evidence="5" id="KW-0143">Chaperone</keyword>
<name>A0ABV3X3Q9_9FIRM</name>
<dbReference type="Proteomes" id="UP001559623">
    <property type="component" value="Unassembled WGS sequence"/>
</dbReference>
<protein>
    <recommendedName>
        <fullName evidence="6">Flagellar secretion chaperone FliS</fullName>
    </recommendedName>
</protein>
<proteinExistence type="inferred from homology"/>
<evidence type="ECO:0000256" key="4">
    <source>
        <dbReference type="ARBA" id="ARBA00022795"/>
    </source>
</evidence>
<evidence type="ECO:0000256" key="5">
    <source>
        <dbReference type="ARBA" id="ARBA00023186"/>
    </source>
</evidence>
<dbReference type="PANTHER" id="PTHR34773:SF1">
    <property type="entry name" value="FLAGELLAR SECRETION CHAPERONE FLIS"/>
    <property type="match status" value="1"/>
</dbReference>
<evidence type="ECO:0000256" key="1">
    <source>
        <dbReference type="ARBA" id="ARBA00004514"/>
    </source>
</evidence>